<dbReference type="SUPFAM" id="SSF53335">
    <property type="entry name" value="S-adenosyl-L-methionine-dependent methyltransferases"/>
    <property type="match status" value="1"/>
</dbReference>
<keyword evidence="6" id="KW-0680">Restriction system</keyword>
<evidence type="ECO:0000259" key="9">
    <source>
        <dbReference type="Pfam" id="PF02384"/>
    </source>
</evidence>
<feature type="region of interest" description="Disordered" evidence="8">
    <location>
        <begin position="548"/>
        <end position="574"/>
    </location>
</feature>
<protein>
    <recommendedName>
        <fullName evidence="2">site-specific DNA-methyltransferase (adenine-specific)</fullName>
        <ecNumber evidence="2">2.1.1.72</ecNumber>
    </recommendedName>
</protein>
<dbReference type="InterPro" id="IPR051537">
    <property type="entry name" value="DNA_Adenine_Mtase"/>
</dbReference>
<dbReference type="Pfam" id="PF02384">
    <property type="entry name" value="N6_Mtase"/>
    <property type="match status" value="1"/>
</dbReference>
<evidence type="ECO:0000313" key="11">
    <source>
        <dbReference type="EMBL" id="EXI77052.1"/>
    </source>
</evidence>
<evidence type="ECO:0000259" key="10">
    <source>
        <dbReference type="Pfam" id="PF12161"/>
    </source>
</evidence>
<evidence type="ECO:0000256" key="5">
    <source>
        <dbReference type="ARBA" id="ARBA00022691"/>
    </source>
</evidence>
<dbReference type="GO" id="GO:0009007">
    <property type="term" value="F:site-specific DNA-methyltransferase (adenine-specific) activity"/>
    <property type="evidence" value="ECO:0007669"/>
    <property type="project" value="UniProtKB-EC"/>
</dbReference>
<keyword evidence="5" id="KW-0949">S-adenosyl-L-methionine</keyword>
<organism evidence="11 12">
    <name type="scientific">Candidatus Accumulibacter appositus</name>
    <dbReference type="NCBI Taxonomy" id="1454003"/>
    <lineage>
        <taxon>Bacteria</taxon>
        <taxon>Pseudomonadati</taxon>
        <taxon>Pseudomonadota</taxon>
        <taxon>Betaproteobacteria</taxon>
        <taxon>Candidatus Accumulibacter</taxon>
    </lineage>
</organism>
<dbReference type="Pfam" id="PF12161">
    <property type="entry name" value="HsdM_N"/>
    <property type="match status" value="1"/>
</dbReference>
<dbReference type="GO" id="GO:0003677">
    <property type="term" value="F:DNA binding"/>
    <property type="evidence" value="ECO:0007669"/>
    <property type="project" value="InterPro"/>
</dbReference>
<evidence type="ECO:0000256" key="1">
    <source>
        <dbReference type="ARBA" id="ARBA00006594"/>
    </source>
</evidence>
<accession>A0A011PJ37</accession>
<evidence type="ECO:0000313" key="12">
    <source>
        <dbReference type="Proteomes" id="UP000021816"/>
    </source>
</evidence>
<evidence type="ECO:0000256" key="7">
    <source>
        <dbReference type="ARBA" id="ARBA00047942"/>
    </source>
</evidence>
<keyword evidence="4 11" id="KW-0808">Transferase</keyword>
<feature type="compositionally biased region" description="Basic and acidic residues" evidence="8">
    <location>
        <begin position="563"/>
        <end position="574"/>
    </location>
</feature>
<proteinExistence type="inferred from homology"/>
<comment type="similarity">
    <text evidence="1">Belongs to the N(4)/N(6)-methyltransferase family.</text>
</comment>
<evidence type="ECO:0000256" key="4">
    <source>
        <dbReference type="ARBA" id="ARBA00022679"/>
    </source>
</evidence>
<dbReference type="EMBL" id="JEMX01000125">
    <property type="protein sequence ID" value="EXI77052.1"/>
    <property type="molecule type" value="Genomic_DNA"/>
</dbReference>
<dbReference type="EC" id="2.1.1.72" evidence="2"/>
<comment type="catalytic activity">
    <reaction evidence="7">
        <text>a 2'-deoxyadenosine in DNA + S-adenosyl-L-methionine = an N(6)-methyl-2'-deoxyadenosine in DNA + S-adenosyl-L-homocysteine + H(+)</text>
        <dbReference type="Rhea" id="RHEA:15197"/>
        <dbReference type="Rhea" id="RHEA-COMP:12418"/>
        <dbReference type="Rhea" id="RHEA-COMP:12419"/>
        <dbReference type="ChEBI" id="CHEBI:15378"/>
        <dbReference type="ChEBI" id="CHEBI:57856"/>
        <dbReference type="ChEBI" id="CHEBI:59789"/>
        <dbReference type="ChEBI" id="CHEBI:90615"/>
        <dbReference type="ChEBI" id="CHEBI:90616"/>
        <dbReference type="EC" id="2.1.1.72"/>
    </reaction>
</comment>
<feature type="compositionally biased region" description="Acidic residues" evidence="8">
    <location>
        <begin position="550"/>
        <end position="562"/>
    </location>
</feature>
<dbReference type="InterPro" id="IPR022749">
    <property type="entry name" value="D12N6_MeTrfase_N"/>
</dbReference>
<reference evidence="11 12" key="1">
    <citation type="submission" date="2014-02" db="EMBL/GenBank/DDBJ databases">
        <title>Expanding our view of genomic diversity in Candidatus Accumulibacter clades.</title>
        <authorList>
            <person name="Skennerton C.T."/>
            <person name="Barr J.J."/>
            <person name="Slater F.R."/>
            <person name="Bond P.L."/>
            <person name="Tyson G.W."/>
        </authorList>
    </citation>
    <scope>NUCLEOTIDE SEQUENCE [LARGE SCALE GENOMIC DNA]</scope>
    <source>
        <strain evidence="12">BA-92</strain>
    </source>
</reference>
<dbReference type="PANTHER" id="PTHR42933">
    <property type="entry name" value="SLR6095 PROTEIN"/>
    <property type="match status" value="1"/>
</dbReference>
<dbReference type="PROSITE" id="PS00092">
    <property type="entry name" value="N6_MTASE"/>
    <property type="match status" value="1"/>
</dbReference>
<dbReference type="GO" id="GO:0032259">
    <property type="term" value="P:methylation"/>
    <property type="evidence" value="ECO:0007669"/>
    <property type="project" value="UniProtKB-KW"/>
</dbReference>
<dbReference type="PANTHER" id="PTHR42933:SF3">
    <property type="entry name" value="TYPE I RESTRICTION ENZYME MJAVIII METHYLASE SUBUNIT"/>
    <property type="match status" value="1"/>
</dbReference>
<dbReference type="InterPro" id="IPR003356">
    <property type="entry name" value="DNA_methylase_A-5"/>
</dbReference>
<feature type="domain" description="DNA methylase adenine-specific" evidence="9">
    <location>
        <begin position="159"/>
        <end position="473"/>
    </location>
</feature>
<dbReference type="InterPro" id="IPR002052">
    <property type="entry name" value="DNA_methylase_N6_adenine_CS"/>
</dbReference>
<gene>
    <name evidence="11" type="ORF">AW10_04060</name>
</gene>
<name>A0A011PJ37_9PROT</name>
<sequence length="772" mass="86420">MDQVTHNKIVSFIWSIADDVLRDLFRRGKYPDVILPMCVIKRMDAVLEPTKQAVLATRRMLDAARITEQRAALCDAAGQAFYNASRFTLRDLSSRGSQQQLLADFEDYLNGFSPNVQDILENFKFRNQLPTLSRSDSLGTLINKFLDPSIDLSPASIDNHSMGTVFEELVRKFNEENNEEAGEHWTPRDAVRLMANLVFLPIEAEIRSGTYLLYDCACGTGGMLTVAEETLNAIAERRGQQVRSLLYGQEINPETYAVCKADMLLKGEGESAEHIVGGAEWSTLSHDAFPAQEFDFMLANPPYGKSWKKDLEAMGGKDGMRDPRLKVMHDGEELSLVTRSSDGQMLFLANMAAKMNERSALGSRIAEVHNGSSLFTGDAGQGESNIRRWLIENDWLEAIVALPLNLFYNTGIATYIWVLSNRKPAHRQGHVQLIDASQWFRPLRKNLGKKNCELAPADIARISQTFLDFKETPESKIFPNEAFGYWKVTVERPLRLHSQITLKAIEVLRFASGDEDLRAALHDEFGDELFSHFPRIAAAVEKRLANWGADEGEGEDGDDDEEGSRPRKGLPENKKRKLLDTRTWARDARLVEVATMLRGALGDQLFEDHNIFRDRVSIALKEAGRTLPAADLKQLLKAMSWRADGAAPVIAKVHKPGKLKADPLRGLFEAMVDGKPSVVDYEPDAELRDSEQVPLLEDGGIEAFIRREVMPYTPDAWIKAAATKVGYEVSFTRHFYKPQPLRTLEEIAADILAIEKEADGLLDGLLIGDARA</sequence>
<dbReference type="Gene3D" id="3.40.50.150">
    <property type="entry name" value="Vaccinia Virus protein VP39"/>
    <property type="match status" value="1"/>
</dbReference>
<comment type="caution">
    <text evidence="11">The sequence shown here is derived from an EMBL/GenBank/DDBJ whole genome shotgun (WGS) entry which is preliminary data.</text>
</comment>
<dbReference type="GO" id="GO:0009307">
    <property type="term" value="P:DNA restriction-modification system"/>
    <property type="evidence" value="ECO:0007669"/>
    <property type="project" value="UniProtKB-KW"/>
</dbReference>
<evidence type="ECO:0000256" key="8">
    <source>
        <dbReference type="SAM" id="MobiDB-lite"/>
    </source>
</evidence>
<dbReference type="STRING" id="1454003.AW10_04060"/>
<dbReference type="GO" id="GO:0008170">
    <property type="term" value="F:N-methyltransferase activity"/>
    <property type="evidence" value="ECO:0007669"/>
    <property type="project" value="InterPro"/>
</dbReference>
<dbReference type="PATRIC" id="fig|1454003.3.peg.4126"/>
<dbReference type="AlphaFoldDB" id="A0A011PJ37"/>
<dbReference type="InterPro" id="IPR029063">
    <property type="entry name" value="SAM-dependent_MTases_sf"/>
</dbReference>
<feature type="domain" description="N6 adenine-specific DNA methyltransferase N-terminal" evidence="10">
    <location>
        <begin position="10"/>
        <end position="145"/>
    </location>
</feature>
<evidence type="ECO:0000256" key="3">
    <source>
        <dbReference type="ARBA" id="ARBA00022603"/>
    </source>
</evidence>
<dbReference type="Proteomes" id="UP000021816">
    <property type="component" value="Unassembled WGS sequence"/>
</dbReference>
<evidence type="ECO:0000256" key="2">
    <source>
        <dbReference type="ARBA" id="ARBA00011900"/>
    </source>
</evidence>
<keyword evidence="3 11" id="KW-0489">Methyltransferase</keyword>
<evidence type="ECO:0000256" key="6">
    <source>
        <dbReference type="ARBA" id="ARBA00022747"/>
    </source>
</evidence>
<dbReference type="PRINTS" id="PR00507">
    <property type="entry name" value="N12N6MTFRASE"/>
</dbReference>